<dbReference type="FunFam" id="1.10.340.30:FF:000009">
    <property type="entry name" value="DNA-3-methyladenine glycosylase I"/>
    <property type="match status" value="1"/>
</dbReference>
<dbReference type="OrthoDB" id="9807664at2"/>
<evidence type="ECO:0000313" key="11">
    <source>
        <dbReference type="Proteomes" id="UP000076268"/>
    </source>
</evidence>
<keyword evidence="3" id="KW-0378">Hydrolase</keyword>
<evidence type="ECO:0000256" key="6">
    <source>
        <dbReference type="ARBA" id="ARBA00052558"/>
    </source>
</evidence>
<dbReference type="InterPro" id="IPR052891">
    <property type="entry name" value="DNA-3mA_glycosylase"/>
</dbReference>
<keyword evidence="4 9" id="KW-0862">Zinc</keyword>
<proteinExistence type="predicted"/>
<dbReference type="InterPro" id="IPR011257">
    <property type="entry name" value="DNA_glycosylase"/>
</dbReference>
<dbReference type="InterPro" id="IPR005019">
    <property type="entry name" value="Adenine_glyco"/>
</dbReference>
<dbReference type="AlphaFoldDB" id="A0A154BTI0"/>
<feature type="binding site" evidence="9">
    <location>
        <position position="17"/>
    </location>
    <ligand>
        <name>Zn(2+)</name>
        <dbReference type="ChEBI" id="CHEBI:29105"/>
    </ligand>
</feature>
<evidence type="ECO:0000256" key="8">
    <source>
        <dbReference type="ARBA" id="ARBA00066766"/>
    </source>
</evidence>
<evidence type="ECO:0000256" key="7">
    <source>
        <dbReference type="ARBA" id="ARBA00057608"/>
    </source>
</evidence>
<dbReference type="SUPFAM" id="SSF48150">
    <property type="entry name" value="DNA-glycosylase"/>
    <property type="match status" value="1"/>
</dbReference>
<gene>
    <name evidence="10" type="ORF">AXX12_06580</name>
</gene>
<dbReference type="PANTHER" id="PTHR30037">
    <property type="entry name" value="DNA-3-METHYLADENINE GLYCOSYLASE 1"/>
    <property type="match status" value="1"/>
</dbReference>
<organism evidence="10 11">
    <name type="scientific">Anaerosporomusa subterranea</name>
    <dbReference type="NCBI Taxonomy" id="1794912"/>
    <lineage>
        <taxon>Bacteria</taxon>
        <taxon>Bacillati</taxon>
        <taxon>Bacillota</taxon>
        <taxon>Negativicutes</taxon>
        <taxon>Acetonemataceae</taxon>
        <taxon>Anaerosporomusa</taxon>
    </lineage>
</organism>
<dbReference type="GO" id="GO:0006284">
    <property type="term" value="P:base-excision repair"/>
    <property type="evidence" value="ECO:0007669"/>
    <property type="project" value="InterPro"/>
</dbReference>
<dbReference type="Gene3D" id="1.10.340.30">
    <property type="entry name" value="Hypothetical protein, domain 2"/>
    <property type="match status" value="1"/>
</dbReference>
<feature type="binding site" evidence="9">
    <location>
        <position position="4"/>
    </location>
    <ligand>
        <name>Zn(2+)</name>
        <dbReference type="ChEBI" id="CHEBI:29105"/>
    </ligand>
</feature>
<feature type="binding site" evidence="9">
    <location>
        <position position="179"/>
    </location>
    <ligand>
        <name>Zn(2+)</name>
        <dbReference type="ChEBI" id="CHEBI:29105"/>
    </ligand>
</feature>
<sequence length="186" mass="21431">MQRCTWAGQDELMIRYHDDEWGVPVYDDRKLFEMLILEGMQAGLSWTTVLKKRENFRQAFDGFDARKIAQYDAGKVAELMANPGIIRNRLKINAAIENAKQFLAMQELHGSFSHFIWQFVDSKPITNHWTSSSEVPATSIESDRMSKALRKLGFKFVGSTICYAFMQATGMVNDHTKDCFVRKQAY</sequence>
<dbReference type="EC" id="3.2.2.20" evidence="8"/>
<dbReference type="Pfam" id="PF03352">
    <property type="entry name" value="Adenine_glyco"/>
    <property type="match status" value="1"/>
</dbReference>
<keyword evidence="11" id="KW-1185">Reference proteome</keyword>
<evidence type="ECO:0000256" key="4">
    <source>
        <dbReference type="ARBA" id="ARBA00022833"/>
    </source>
</evidence>
<comment type="function">
    <text evidence="7">Hydrolysis of the deoxyribose N-glycosidic bond to excise 3-methyladenine from the damaged DNA polymer formed by alkylation lesions.</text>
</comment>
<feature type="binding site" evidence="9">
    <location>
        <position position="175"/>
    </location>
    <ligand>
        <name>Zn(2+)</name>
        <dbReference type="ChEBI" id="CHEBI:29105"/>
    </ligand>
</feature>
<evidence type="ECO:0000256" key="3">
    <source>
        <dbReference type="ARBA" id="ARBA00022801"/>
    </source>
</evidence>
<evidence type="ECO:0000256" key="9">
    <source>
        <dbReference type="PIRSR" id="PIRSR604597-1"/>
    </source>
</evidence>
<dbReference type="EMBL" id="LSGP01000017">
    <property type="protein sequence ID" value="KYZ76828.1"/>
    <property type="molecule type" value="Genomic_DNA"/>
</dbReference>
<evidence type="ECO:0000313" key="10">
    <source>
        <dbReference type="EMBL" id="KYZ76828.1"/>
    </source>
</evidence>
<reference evidence="10 11" key="1">
    <citation type="submission" date="2016-02" db="EMBL/GenBank/DDBJ databases">
        <title>Anaerosporomusa subterraneum gen. nov., sp. nov., a spore-forming obligate anaerobe isolated from saprolite.</title>
        <authorList>
            <person name="Choi J.K."/>
            <person name="Shah M."/>
            <person name="Yee N."/>
        </authorList>
    </citation>
    <scope>NUCLEOTIDE SEQUENCE [LARGE SCALE GENOMIC DNA]</scope>
    <source>
        <strain evidence="10 11">RU4</strain>
    </source>
</reference>
<protein>
    <recommendedName>
        <fullName evidence="8">DNA-3-methyladenine glycosylase I</fullName>
        <ecNumber evidence="8">3.2.2.20</ecNumber>
    </recommendedName>
</protein>
<dbReference type="Proteomes" id="UP000076268">
    <property type="component" value="Unassembled WGS sequence"/>
</dbReference>
<dbReference type="NCBIfam" id="TIGR00624">
    <property type="entry name" value="tag"/>
    <property type="match status" value="1"/>
</dbReference>
<dbReference type="STRING" id="1794912.AXX12_06580"/>
<keyword evidence="5" id="KW-0234">DNA repair</keyword>
<dbReference type="PANTHER" id="PTHR30037:SF4">
    <property type="entry name" value="DNA-3-METHYLADENINE GLYCOSYLASE I"/>
    <property type="match status" value="1"/>
</dbReference>
<dbReference type="GO" id="GO:0008725">
    <property type="term" value="F:DNA-3-methyladenine glycosylase activity"/>
    <property type="evidence" value="ECO:0007669"/>
    <property type="project" value="UniProtKB-EC"/>
</dbReference>
<keyword evidence="1 9" id="KW-0479">Metal-binding</keyword>
<dbReference type="InterPro" id="IPR004597">
    <property type="entry name" value="Tag"/>
</dbReference>
<dbReference type="GO" id="GO:0046872">
    <property type="term" value="F:metal ion binding"/>
    <property type="evidence" value="ECO:0007669"/>
    <property type="project" value="UniProtKB-KW"/>
</dbReference>
<comment type="catalytic activity">
    <reaction evidence="6">
        <text>Hydrolysis of alkylated DNA, releasing 3-methyladenine.</text>
        <dbReference type="EC" id="3.2.2.20"/>
    </reaction>
</comment>
<evidence type="ECO:0000256" key="5">
    <source>
        <dbReference type="ARBA" id="ARBA00023204"/>
    </source>
</evidence>
<keyword evidence="2" id="KW-0227">DNA damage</keyword>
<accession>A0A154BTI0</accession>
<evidence type="ECO:0000256" key="1">
    <source>
        <dbReference type="ARBA" id="ARBA00022723"/>
    </source>
</evidence>
<comment type="caution">
    <text evidence="10">The sequence shown here is derived from an EMBL/GenBank/DDBJ whole genome shotgun (WGS) entry which is preliminary data.</text>
</comment>
<evidence type="ECO:0000256" key="2">
    <source>
        <dbReference type="ARBA" id="ARBA00022763"/>
    </source>
</evidence>
<name>A0A154BTI0_ANASB</name>